<dbReference type="GO" id="GO:0016209">
    <property type="term" value="F:antioxidant activity"/>
    <property type="evidence" value="ECO:0007669"/>
    <property type="project" value="InterPro"/>
</dbReference>
<proteinExistence type="predicted"/>
<dbReference type="Gene3D" id="3.40.30.10">
    <property type="entry name" value="Glutaredoxin"/>
    <property type="match status" value="1"/>
</dbReference>
<feature type="domain" description="Thioredoxin" evidence="1">
    <location>
        <begin position="2"/>
        <end position="157"/>
    </location>
</feature>
<dbReference type="EMBL" id="JADWDC010000089">
    <property type="protein sequence ID" value="MCC0179517.1"/>
    <property type="molecule type" value="Genomic_DNA"/>
</dbReference>
<dbReference type="InterPro" id="IPR013766">
    <property type="entry name" value="Thioredoxin_domain"/>
</dbReference>
<dbReference type="PROSITE" id="PS51352">
    <property type="entry name" value="THIOREDOXIN_2"/>
    <property type="match status" value="1"/>
</dbReference>
<dbReference type="InterPro" id="IPR000866">
    <property type="entry name" value="AhpC/TSA"/>
</dbReference>
<evidence type="ECO:0000313" key="2">
    <source>
        <dbReference type="EMBL" id="MCC0179517.1"/>
    </source>
</evidence>
<evidence type="ECO:0000313" key="3">
    <source>
        <dbReference type="Proteomes" id="UP000729733"/>
    </source>
</evidence>
<comment type="caution">
    <text evidence="2">The sequence shown here is derived from an EMBL/GenBank/DDBJ whole genome shotgun (WGS) entry which is preliminary data.</text>
</comment>
<dbReference type="RefSeq" id="WP_229642616.1">
    <property type="nucleotide sequence ID" value="NZ_JADWDC010000089.1"/>
</dbReference>
<organism evidence="2 3">
    <name type="scientific">Waterburya agarophytonicola KI4</name>
    <dbReference type="NCBI Taxonomy" id="2874699"/>
    <lineage>
        <taxon>Bacteria</taxon>
        <taxon>Bacillati</taxon>
        <taxon>Cyanobacteriota</taxon>
        <taxon>Cyanophyceae</taxon>
        <taxon>Pleurocapsales</taxon>
        <taxon>Hyellaceae</taxon>
        <taxon>Waterburya</taxon>
        <taxon>Waterburya agarophytonicola</taxon>
    </lineage>
</organism>
<dbReference type="SUPFAM" id="SSF52833">
    <property type="entry name" value="Thioredoxin-like"/>
    <property type="match status" value="1"/>
</dbReference>
<dbReference type="PANTHER" id="PTHR43640">
    <property type="entry name" value="OS07G0260300 PROTEIN"/>
    <property type="match status" value="1"/>
</dbReference>
<accession>A0A964FI35</accession>
<sequence length="178" mass="20490">MNTIGNYAPDFEIPGIDKQVYHLGSYRKQFKAIAVVFMGNFSSNVDSYIEYLKQIQTDFGDRGFTVIGIDSNHCTEPIAESMEAMQKYATEKELNFPYLRDPTQDVAKSFKAKVIPTVYLLDRDAVIRYQGRIDDRTETINQANHDYLRDSIAAVLEDRQVSQNYIEPVGDEIKWRSK</sequence>
<protein>
    <submittedName>
        <fullName evidence="2">Redoxin domain-containing protein</fullName>
    </submittedName>
</protein>
<reference evidence="2" key="1">
    <citation type="journal article" date="2021" name="Antonie Van Leeuwenhoek">
        <title>Draft genome and description of Waterburya agarophytonicola gen. nov. sp. nov. (Pleurocapsales, Cyanobacteria): a seaweed symbiont.</title>
        <authorList>
            <person name="Bonthond G."/>
            <person name="Shalygin S."/>
            <person name="Bayer T."/>
            <person name="Weinberger F."/>
        </authorList>
    </citation>
    <scope>NUCLEOTIDE SEQUENCE</scope>
    <source>
        <strain evidence="2">KI4</strain>
    </source>
</reference>
<dbReference type="Pfam" id="PF00578">
    <property type="entry name" value="AhpC-TSA"/>
    <property type="match status" value="1"/>
</dbReference>
<dbReference type="AlphaFoldDB" id="A0A964FI35"/>
<dbReference type="Proteomes" id="UP000729733">
    <property type="component" value="Unassembled WGS sequence"/>
</dbReference>
<evidence type="ECO:0000259" key="1">
    <source>
        <dbReference type="PROSITE" id="PS51352"/>
    </source>
</evidence>
<dbReference type="PANTHER" id="PTHR43640:SF1">
    <property type="entry name" value="THIOREDOXIN-DEPENDENT PEROXIREDOXIN"/>
    <property type="match status" value="1"/>
</dbReference>
<dbReference type="GO" id="GO:0016491">
    <property type="term" value="F:oxidoreductase activity"/>
    <property type="evidence" value="ECO:0007669"/>
    <property type="project" value="InterPro"/>
</dbReference>
<keyword evidence="3" id="KW-1185">Reference proteome</keyword>
<name>A0A964FI35_9CYAN</name>
<dbReference type="InterPro" id="IPR036249">
    <property type="entry name" value="Thioredoxin-like_sf"/>
</dbReference>
<gene>
    <name evidence="2" type="ORF">I4641_21385</name>
</gene>
<dbReference type="InterPro" id="IPR047262">
    <property type="entry name" value="PRX-like1"/>
</dbReference>